<dbReference type="RefSeq" id="XP_073797431.1">
    <property type="nucleotide sequence ID" value="XM_073941330.1"/>
</dbReference>
<protein>
    <submittedName>
        <fullName evidence="2">Uncharacterized protein isoform X1</fullName>
    </submittedName>
</protein>
<evidence type="ECO:0000313" key="2">
    <source>
        <dbReference type="RefSeq" id="XP_073797431.1"/>
    </source>
</evidence>
<proteinExistence type="predicted"/>
<keyword evidence="1" id="KW-1185">Reference proteome</keyword>
<organism evidence="1 2">
    <name type="scientific">Danio rerio</name>
    <name type="common">Zebrafish</name>
    <name type="synonym">Brachydanio rerio</name>
    <dbReference type="NCBI Taxonomy" id="7955"/>
    <lineage>
        <taxon>Eukaryota</taxon>
        <taxon>Metazoa</taxon>
        <taxon>Chordata</taxon>
        <taxon>Craniata</taxon>
        <taxon>Vertebrata</taxon>
        <taxon>Euteleostomi</taxon>
        <taxon>Actinopterygii</taxon>
        <taxon>Neopterygii</taxon>
        <taxon>Teleostei</taxon>
        <taxon>Ostariophysi</taxon>
        <taxon>Cypriniformes</taxon>
        <taxon>Danionidae</taxon>
        <taxon>Danioninae</taxon>
        <taxon>Danio</taxon>
    </lineage>
</organism>
<name>A0AC58IT84_DANRE</name>
<accession>A0AC58IT84</accession>
<evidence type="ECO:0000313" key="1">
    <source>
        <dbReference type="Proteomes" id="UP000000437"/>
    </source>
</evidence>
<sequence>MKMKMWALLLLLLLTHTSVSSTGAEDISTVSQVTVGQHQNITIPCVYAKQLVGFRKYVSTGDWWLFSRTVSDRRVCVVEHRAQRFFTVTLSDARSADSGRYWCAVEKYGPDLYAAFDITVTEGPSALRVSSQSVSVSEGSVVTLLCAGASQWCSVGGSCVEKQRGTLNTADVTLSRTAGVLNVTMKSLQSAHSGWYYCADQNTQIPVHITVKKRKNNTAGGDNNTEHSWSGEAVGSTAAVCVCVALLLLICGAVTLTRVRKHTRHTADSADPPKDTQQVLISSITEKRTNIKAESELYVCMSGVHLKHQGNAGNTQAANLYEVMSENNQENEHNTEHTSENPYELMSGIKQSRQENKQRVNMKIQHCTYTEHSGKNGKNEEFICG</sequence>
<gene>
    <name evidence="2" type="primary">LOC141380795</name>
</gene>
<reference evidence="2" key="1">
    <citation type="submission" date="2025-08" db="UniProtKB">
        <authorList>
            <consortium name="RefSeq"/>
        </authorList>
    </citation>
    <scope>IDENTIFICATION</scope>
    <source>
        <strain evidence="2">Tuebingen</strain>
        <tissue evidence="2">Fibroblasts and whole tissue</tissue>
    </source>
</reference>
<dbReference type="Proteomes" id="UP000000437">
    <property type="component" value="Chromosome 24"/>
</dbReference>